<keyword evidence="1" id="KW-1133">Transmembrane helix</keyword>
<feature type="transmembrane region" description="Helical" evidence="1">
    <location>
        <begin position="83"/>
        <end position="102"/>
    </location>
</feature>
<comment type="caution">
    <text evidence="2">The sequence shown here is derived from an EMBL/GenBank/DDBJ whole genome shotgun (WGS) entry which is preliminary data.</text>
</comment>
<evidence type="ECO:0000313" key="2">
    <source>
        <dbReference type="EMBL" id="NOJ43550.1"/>
    </source>
</evidence>
<dbReference type="RefSeq" id="WP_171582746.1">
    <property type="nucleotide sequence ID" value="NZ_JAAVLX010000010.1"/>
</dbReference>
<protein>
    <recommendedName>
        <fullName evidence="4">4-amino-4-deoxy-L-arabinose transferase</fullName>
    </recommendedName>
</protein>
<reference evidence="2 3" key="1">
    <citation type="submission" date="2020-03" db="EMBL/GenBank/DDBJ databases">
        <title>Bradyrhizobium diversity isolated from nodules of Indigofera sp.</title>
        <authorList>
            <person name="Klepa M."/>
            <person name="Helene L."/>
            <person name="Hungria M."/>
        </authorList>
    </citation>
    <scope>NUCLEOTIDE SEQUENCE [LARGE SCALE GENOMIC DNA]</scope>
    <source>
        <strain evidence="2 3">WSM 1791</strain>
    </source>
</reference>
<feature type="transmembrane region" description="Helical" evidence="1">
    <location>
        <begin position="297"/>
        <end position="318"/>
    </location>
</feature>
<organism evidence="2 3">
    <name type="scientific">Bradyrhizobium australiense</name>
    <dbReference type="NCBI Taxonomy" id="2721161"/>
    <lineage>
        <taxon>Bacteria</taxon>
        <taxon>Pseudomonadati</taxon>
        <taxon>Pseudomonadota</taxon>
        <taxon>Alphaproteobacteria</taxon>
        <taxon>Hyphomicrobiales</taxon>
        <taxon>Nitrobacteraceae</taxon>
        <taxon>Bradyrhizobium</taxon>
    </lineage>
</organism>
<accession>A0A7Y4GX28</accession>
<evidence type="ECO:0000256" key="1">
    <source>
        <dbReference type="SAM" id="Phobius"/>
    </source>
</evidence>
<dbReference type="Proteomes" id="UP000544122">
    <property type="component" value="Unassembled WGS sequence"/>
</dbReference>
<proteinExistence type="predicted"/>
<feature type="transmembrane region" description="Helical" evidence="1">
    <location>
        <begin position="114"/>
        <end position="134"/>
    </location>
</feature>
<keyword evidence="1" id="KW-0812">Transmembrane</keyword>
<dbReference type="AlphaFoldDB" id="A0A7Y4GX28"/>
<keyword evidence="1" id="KW-0472">Membrane</keyword>
<name>A0A7Y4GX28_9BRAD</name>
<evidence type="ECO:0008006" key="4">
    <source>
        <dbReference type="Google" id="ProtNLM"/>
    </source>
</evidence>
<dbReference type="EMBL" id="JAAVLX010000010">
    <property type="protein sequence ID" value="NOJ43550.1"/>
    <property type="molecule type" value="Genomic_DNA"/>
</dbReference>
<feature type="transmembrane region" description="Helical" evidence="1">
    <location>
        <begin position="187"/>
        <end position="202"/>
    </location>
</feature>
<sequence>MSALAGWLERLALGACVVAAMLLLVWVLSHCRSGFDFTDEGFYLNWISSPWDYRDSVTQFGFVYHPLYRLVGGDIALLRRGNVLIIFVSAFALCACLLYSIAAERNSGKSGQRIWIVALALVIAASSLTFFDLWLPTPSYNSLTFTALMFAAIGVLMTSREASMISLIGWVLVGTAGALSFLAKPTSAALLGCAAVVYLVIARKLWMVGLLISILAAAALLGVSALAIDGSVGTFVERVLEGARIGSLLTPDQPFARMFRIDSFNFSREQRVNFALLLVVVFITTSLATRANAAARIAAALLTLVFVGLSISVSGGALAPHISYEPFQPMQFWAISLALVLFAMLSPRRSYRALSRNSLALVVFFIMLPHVYAFGTGNNYWEQAGRAGLFWLLAGLVLSIGLLAGNAAWRNVVPIAAAALLVPTGVLFAAMENPYRQAQPLRLQQTAVEIGSEKSTLLLTREAAAYIRQLRKIAMDNGFKAGDPTLDLSGVSPGSVYAIGARAPGAGWLLAGYSGSNAFFNAALDRVGCEPIVASWILTERTSANALSFDLLRHYGIDFSHDYVEVGSLRSVRSFSPREFEHRLLKPVRTLDVAREACELARRAAG</sequence>
<feature type="transmembrane region" description="Helical" evidence="1">
    <location>
        <begin position="330"/>
        <end position="346"/>
    </location>
</feature>
<feature type="transmembrane region" description="Helical" evidence="1">
    <location>
        <begin position="358"/>
        <end position="375"/>
    </location>
</feature>
<gene>
    <name evidence="2" type="ORF">HCN58_28985</name>
</gene>
<feature type="transmembrane region" description="Helical" evidence="1">
    <location>
        <begin position="387"/>
        <end position="405"/>
    </location>
</feature>
<evidence type="ECO:0000313" key="3">
    <source>
        <dbReference type="Proteomes" id="UP000544122"/>
    </source>
</evidence>
<feature type="transmembrane region" description="Helical" evidence="1">
    <location>
        <begin position="412"/>
        <end position="431"/>
    </location>
</feature>
<keyword evidence="3" id="KW-1185">Reference proteome</keyword>
<feature type="transmembrane region" description="Helical" evidence="1">
    <location>
        <begin position="209"/>
        <end position="228"/>
    </location>
</feature>